<keyword evidence="7" id="KW-0479">Metal-binding</keyword>
<keyword evidence="12 16" id="KW-0472">Membrane</keyword>
<evidence type="ECO:0000256" key="13">
    <source>
        <dbReference type="ARBA" id="ARBA00024209"/>
    </source>
</evidence>
<dbReference type="PANTHER" id="PTHR45768:SF18">
    <property type="entry name" value="RING-H2 FINGER PROTEIN ATL47-RELATED"/>
    <property type="match status" value="1"/>
</dbReference>
<evidence type="ECO:0000256" key="15">
    <source>
        <dbReference type="SAM" id="MobiDB-lite"/>
    </source>
</evidence>
<dbReference type="GO" id="GO:0008270">
    <property type="term" value="F:zinc ion binding"/>
    <property type="evidence" value="ECO:0007669"/>
    <property type="project" value="UniProtKB-KW"/>
</dbReference>
<evidence type="ECO:0000256" key="9">
    <source>
        <dbReference type="ARBA" id="ARBA00022786"/>
    </source>
</evidence>
<dbReference type="PANTHER" id="PTHR45768">
    <property type="entry name" value="E3 UBIQUITIN-PROTEIN LIGASE RNF13-LIKE"/>
    <property type="match status" value="1"/>
</dbReference>
<keyword evidence="11 16" id="KW-1133">Transmembrane helix</keyword>
<evidence type="ECO:0000256" key="2">
    <source>
        <dbReference type="ARBA" id="ARBA00004167"/>
    </source>
</evidence>
<proteinExistence type="inferred from homology"/>
<dbReference type="EC" id="2.3.2.27" evidence="4"/>
<keyword evidence="5" id="KW-0808">Transferase</keyword>
<dbReference type="PROSITE" id="PS50089">
    <property type="entry name" value="ZF_RING_2"/>
    <property type="match status" value="1"/>
</dbReference>
<dbReference type="GO" id="GO:0031625">
    <property type="term" value="F:ubiquitin protein ligase binding"/>
    <property type="evidence" value="ECO:0007669"/>
    <property type="project" value="TreeGrafter"/>
</dbReference>
<dbReference type="Pfam" id="PF13639">
    <property type="entry name" value="zf-RING_2"/>
    <property type="match status" value="1"/>
</dbReference>
<evidence type="ECO:0000313" key="18">
    <source>
        <dbReference type="EMBL" id="KAG0482263.1"/>
    </source>
</evidence>
<keyword evidence="9" id="KW-0833">Ubl conjugation pathway</keyword>
<dbReference type="Proteomes" id="UP000639772">
    <property type="component" value="Unassembled WGS sequence"/>
</dbReference>
<dbReference type="InterPro" id="IPR013083">
    <property type="entry name" value="Znf_RING/FYVE/PHD"/>
</dbReference>
<keyword evidence="6 16" id="KW-0812">Transmembrane</keyword>
<dbReference type="FunFam" id="3.30.40.10:FF:000231">
    <property type="entry name" value="RING-H2 finger protein ATL46"/>
    <property type="match status" value="1"/>
</dbReference>
<evidence type="ECO:0000256" key="1">
    <source>
        <dbReference type="ARBA" id="ARBA00000900"/>
    </source>
</evidence>
<name>A0A835R271_VANPL</name>
<evidence type="ECO:0000259" key="17">
    <source>
        <dbReference type="PROSITE" id="PS50089"/>
    </source>
</evidence>
<comment type="pathway">
    <text evidence="3">Protein modification; protein ubiquitination.</text>
</comment>
<feature type="compositionally biased region" description="Basic and acidic residues" evidence="15">
    <location>
        <begin position="209"/>
        <end position="218"/>
    </location>
</feature>
<dbReference type="Gene3D" id="3.30.40.10">
    <property type="entry name" value="Zinc/RING finger domain, C3HC4 (zinc finger)"/>
    <property type="match status" value="1"/>
</dbReference>
<feature type="region of interest" description="Disordered" evidence="15">
    <location>
        <begin position="345"/>
        <end position="366"/>
    </location>
</feature>
<evidence type="ECO:0000256" key="14">
    <source>
        <dbReference type="PROSITE-ProRule" id="PRU00175"/>
    </source>
</evidence>
<evidence type="ECO:0000256" key="7">
    <source>
        <dbReference type="ARBA" id="ARBA00022723"/>
    </source>
</evidence>
<evidence type="ECO:0000256" key="12">
    <source>
        <dbReference type="ARBA" id="ARBA00023136"/>
    </source>
</evidence>
<keyword evidence="8 14" id="KW-0863">Zinc-finger</keyword>
<comment type="catalytic activity">
    <reaction evidence="1">
        <text>S-ubiquitinyl-[E2 ubiquitin-conjugating enzyme]-L-cysteine + [acceptor protein]-L-lysine = [E2 ubiquitin-conjugating enzyme]-L-cysteine + N(6)-ubiquitinyl-[acceptor protein]-L-lysine.</text>
        <dbReference type="EC" id="2.3.2.27"/>
    </reaction>
</comment>
<evidence type="ECO:0000256" key="10">
    <source>
        <dbReference type="ARBA" id="ARBA00022833"/>
    </source>
</evidence>
<evidence type="ECO:0000256" key="5">
    <source>
        <dbReference type="ARBA" id="ARBA00022679"/>
    </source>
</evidence>
<organism evidence="18 19">
    <name type="scientific">Vanilla planifolia</name>
    <name type="common">Vanilla</name>
    <dbReference type="NCBI Taxonomy" id="51239"/>
    <lineage>
        <taxon>Eukaryota</taxon>
        <taxon>Viridiplantae</taxon>
        <taxon>Streptophyta</taxon>
        <taxon>Embryophyta</taxon>
        <taxon>Tracheophyta</taxon>
        <taxon>Spermatophyta</taxon>
        <taxon>Magnoliopsida</taxon>
        <taxon>Liliopsida</taxon>
        <taxon>Asparagales</taxon>
        <taxon>Orchidaceae</taxon>
        <taxon>Vanilloideae</taxon>
        <taxon>Vanilleae</taxon>
        <taxon>Vanilla</taxon>
    </lineage>
</organism>
<protein>
    <recommendedName>
        <fullName evidence="4">RING-type E3 ubiquitin transferase</fullName>
        <ecNumber evidence="4">2.3.2.27</ecNumber>
    </recommendedName>
</protein>
<feature type="compositionally biased region" description="Polar residues" evidence="15">
    <location>
        <begin position="349"/>
        <end position="366"/>
    </location>
</feature>
<accession>A0A835R271</accession>
<feature type="region of interest" description="Disordered" evidence="15">
    <location>
        <begin position="199"/>
        <end position="219"/>
    </location>
</feature>
<evidence type="ECO:0000313" key="19">
    <source>
        <dbReference type="Proteomes" id="UP000639772"/>
    </source>
</evidence>
<comment type="subcellular location">
    <subcellularLocation>
        <location evidence="2">Membrane</location>
        <topology evidence="2">Single-pass membrane protein</topology>
    </subcellularLocation>
</comment>
<dbReference type="GO" id="GO:0061630">
    <property type="term" value="F:ubiquitin protein ligase activity"/>
    <property type="evidence" value="ECO:0007669"/>
    <property type="project" value="UniProtKB-EC"/>
</dbReference>
<keyword evidence="10" id="KW-0862">Zinc</keyword>
<evidence type="ECO:0000256" key="11">
    <source>
        <dbReference type="ARBA" id="ARBA00022989"/>
    </source>
</evidence>
<dbReference type="SUPFAM" id="SSF57850">
    <property type="entry name" value="RING/U-box"/>
    <property type="match status" value="1"/>
</dbReference>
<gene>
    <name evidence="18" type="ORF">HPP92_010347</name>
</gene>
<feature type="domain" description="RING-type" evidence="17">
    <location>
        <begin position="135"/>
        <end position="177"/>
    </location>
</feature>
<dbReference type="InterPro" id="IPR001841">
    <property type="entry name" value="Znf_RING"/>
</dbReference>
<dbReference type="AlphaFoldDB" id="A0A835R271"/>
<evidence type="ECO:0000256" key="8">
    <source>
        <dbReference type="ARBA" id="ARBA00022771"/>
    </source>
</evidence>
<comment type="similarity">
    <text evidence="13">Belongs to the RING-type zinc finger family. ATL subfamily.</text>
</comment>
<evidence type="ECO:0000256" key="4">
    <source>
        <dbReference type="ARBA" id="ARBA00012483"/>
    </source>
</evidence>
<reference evidence="18 19" key="1">
    <citation type="journal article" date="2020" name="Nat. Food">
        <title>A phased Vanilla planifolia genome enables genetic improvement of flavour and production.</title>
        <authorList>
            <person name="Hasing T."/>
            <person name="Tang H."/>
            <person name="Brym M."/>
            <person name="Khazi F."/>
            <person name="Huang T."/>
            <person name="Chambers A.H."/>
        </authorList>
    </citation>
    <scope>NUCLEOTIDE SEQUENCE [LARGE SCALE GENOMIC DNA]</scope>
    <source>
        <tissue evidence="18">Leaf</tissue>
    </source>
</reference>
<sequence>MFETSIRSGFQYSQVHYLKKNPVSFSSTGEPPSQPPSSSGSRISPALLFIVIILAAIFIVSGLLHLLVRFLLRKGPFSSRNRAPGTDAASDSEALQRQLRQLFHLHDSGLDQAFIDALPVFYYKEIVGAKEPFDCGVCLCEFSDHDKLRLLPLCGHAFHLSCIDTWLMSNSTCPLCRGVLFAQGLAVDNPMFDFFNSREEEEEEMQSSGEHEHNKPSETEVVAETRVFRVRLGKFVGLGSGNDGGVGFDGVVTREEGESSRSNLDARRCFSMGSFQYVVVDDGLRVALSGGGWRRAEGKSSRGRGLVVHSAAEELSQGKKLHAGSKGESFSVSKIWLWSNKKGKLPVSSDESNLGETTPCRTLSDT</sequence>
<feature type="transmembrane region" description="Helical" evidence="16">
    <location>
        <begin position="46"/>
        <end position="72"/>
    </location>
</feature>
<dbReference type="EMBL" id="JADCNM010000005">
    <property type="protein sequence ID" value="KAG0482263.1"/>
    <property type="molecule type" value="Genomic_DNA"/>
</dbReference>
<dbReference type="SMART" id="SM00184">
    <property type="entry name" value="RING"/>
    <property type="match status" value="1"/>
</dbReference>
<dbReference type="CDD" id="cd16461">
    <property type="entry name" value="RING-H2_EL5-like"/>
    <property type="match status" value="1"/>
</dbReference>
<evidence type="ECO:0000256" key="16">
    <source>
        <dbReference type="SAM" id="Phobius"/>
    </source>
</evidence>
<evidence type="ECO:0000256" key="3">
    <source>
        <dbReference type="ARBA" id="ARBA00004906"/>
    </source>
</evidence>
<dbReference type="OrthoDB" id="8062037at2759"/>
<dbReference type="GO" id="GO:0016020">
    <property type="term" value="C:membrane"/>
    <property type="evidence" value="ECO:0007669"/>
    <property type="project" value="UniProtKB-SubCell"/>
</dbReference>
<evidence type="ECO:0000256" key="6">
    <source>
        <dbReference type="ARBA" id="ARBA00022692"/>
    </source>
</evidence>
<comment type="caution">
    <text evidence="18">The sequence shown here is derived from an EMBL/GenBank/DDBJ whole genome shotgun (WGS) entry which is preliminary data.</text>
</comment>